<dbReference type="GO" id="GO:0003677">
    <property type="term" value="F:DNA binding"/>
    <property type="evidence" value="ECO:0007669"/>
    <property type="project" value="InterPro"/>
</dbReference>
<dbReference type="InterPro" id="IPR010982">
    <property type="entry name" value="Lambda_DNA-bd_dom_sf"/>
</dbReference>
<dbReference type="CDD" id="cd00093">
    <property type="entry name" value="HTH_XRE"/>
    <property type="match status" value="1"/>
</dbReference>
<gene>
    <name evidence="1" type="ORF">FD19_GL001182</name>
</gene>
<keyword evidence="2" id="KW-1185">Reference proteome</keyword>
<dbReference type="InterPro" id="IPR001387">
    <property type="entry name" value="Cro/C1-type_HTH"/>
</dbReference>
<evidence type="ECO:0000313" key="1">
    <source>
        <dbReference type="EMBL" id="KRM87661.1"/>
    </source>
</evidence>
<dbReference type="PATRIC" id="fig|1423810.4.peg.1216"/>
<organism evidence="1 2">
    <name type="scientific">Lacticaseibacillus thailandensis DSM 22698 = JCM 13996</name>
    <dbReference type="NCBI Taxonomy" id="1423810"/>
    <lineage>
        <taxon>Bacteria</taxon>
        <taxon>Bacillati</taxon>
        <taxon>Bacillota</taxon>
        <taxon>Bacilli</taxon>
        <taxon>Lactobacillales</taxon>
        <taxon>Lactobacillaceae</taxon>
        <taxon>Lacticaseibacillus</taxon>
    </lineage>
</organism>
<proteinExistence type="predicted"/>
<dbReference type="SUPFAM" id="SSF47413">
    <property type="entry name" value="lambda repressor-like DNA-binding domains"/>
    <property type="match status" value="1"/>
</dbReference>
<dbReference type="STRING" id="1423810.FD19_GL001182"/>
<name>A0A0R2C7B7_9LACO</name>
<evidence type="ECO:0008006" key="3">
    <source>
        <dbReference type="Google" id="ProtNLM"/>
    </source>
</evidence>
<reference evidence="1 2" key="1">
    <citation type="journal article" date="2015" name="Genome Announc.">
        <title>Expanding the biotechnology potential of lactobacilli through comparative genomics of 213 strains and associated genera.</title>
        <authorList>
            <person name="Sun Z."/>
            <person name="Harris H.M."/>
            <person name="McCann A."/>
            <person name="Guo C."/>
            <person name="Argimon S."/>
            <person name="Zhang W."/>
            <person name="Yang X."/>
            <person name="Jeffery I.B."/>
            <person name="Cooney J.C."/>
            <person name="Kagawa T.F."/>
            <person name="Liu W."/>
            <person name="Song Y."/>
            <person name="Salvetti E."/>
            <person name="Wrobel A."/>
            <person name="Rasinkangas P."/>
            <person name="Parkhill J."/>
            <person name="Rea M.C."/>
            <person name="O'Sullivan O."/>
            <person name="Ritari J."/>
            <person name="Douillard F.P."/>
            <person name="Paul Ross R."/>
            <person name="Yang R."/>
            <person name="Briner A.E."/>
            <person name="Felis G.E."/>
            <person name="de Vos W.M."/>
            <person name="Barrangou R."/>
            <person name="Klaenhammer T.R."/>
            <person name="Caufield P.W."/>
            <person name="Cui Y."/>
            <person name="Zhang H."/>
            <person name="O'Toole P.W."/>
        </authorList>
    </citation>
    <scope>NUCLEOTIDE SEQUENCE [LARGE SCALE GENOMIC DNA]</scope>
    <source>
        <strain evidence="1 2">DSM 22698</strain>
    </source>
</reference>
<dbReference type="EMBL" id="AYZK01000002">
    <property type="protein sequence ID" value="KRM87661.1"/>
    <property type="molecule type" value="Genomic_DNA"/>
</dbReference>
<comment type="caution">
    <text evidence="1">The sequence shown here is derived from an EMBL/GenBank/DDBJ whole genome shotgun (WGS) entry which is preliminary data.</text>
</comment>
<dbReference type="RefSeq" id="WP_056969292.1">
    <property type="nucleotide sequence ID" value="NZ_AYZK01000002.1"/>
</dbReference>
<evidence type="ECO:0000313" key="2">
    <source>
        <dbReference type="Proteomes" id="UP000051789"/>
    </source>
</evidence>
<dbReference type="AlphaFoldDB" id="A0A0R2C7B7"/>
<protein>
    <recommendedName>
        <fullName evidence="3">HTH cro/C1-type domain-containing protein</fullName>
    </recommendedName>
</protein>
<dbReference type="Proteomes" id="UP000051789">
    <property type="component" value="Unassembled WGS sequence"/>
</dbReference>
<accession>A0A0R2C7B7</accession>
<sequence>MVQPKYGTAFRELRQANAVSQLALADSDAGRQALSRFERGAHALTVMRLSRMLDRIPATYQEYLRLLAPDPDGSFEDFMVMRQRLLYGPAGRVRLQMLAARYRNRYDREGHAWLEHRAVMLAATPDGQRRQAERQRLYYFLRQQGAWSHYEFALFTHGLATTLTLGDVRQLWAQLTQPFDVRTRLGYQNQRRQIDALLMVAQVALAAGCLPLAAAALRVTAQLPALAGGPYEELRLQGLEALYMIQDPEQSTKVGRQRITAIIELCDFVEDKTVAQRLRTELAARA</sequence>